<dbReference type="InterPro" id="IPR035628">
    <property type="entry name" value="TcpC_C"/>
</dbReference>
<dbReference type="OrthoDB" id="2142190at2"/>
<name>A0A3P2RL54_WEIVI</name>
<sequence length="319" mass="36071">MRWVLLILIGGLVISGPLAFMNVKSVSYQNKAVCQQLKGFEEKLDKAQTGSLAYNPALGGYIQAFIKSYLTQSGNSEDFSKWQNSLKGYFANDFDVSKLSNMDNWKTQQLISADVVALYVQDDTKIAQIKVTYKVKTKETVEKPKHDKNDKKNQKNQKDQKKPEKPKVHETWVTKTEFYNVPYQAQDNKFTVVAMPFVSPERSSTGHISKSLIRNAKQQTNMDNSQVDSVMKFTTKFLNKYVSSSGKEMSFIMADPVGLNGAYRVKSIEDTHVSGSVSKPRISGTIMLEQLNTGVVHSEQFDLALKKQDNTYFVSKFNH</sequence>
<dbReference type="EMBL" id="RHGY01000002">
    <property type="protein sequence ID" value="RRG18392.1"/>
    <property type="molecule type" value="Genomic_DNA"/>
</dbReference>
<protein>
    <recommendedName>
        <fullName evidence="4">Conjugal transfer protein</fullName>
    </recommendedName>
</protein>
<dbReference type="Proteomes" id="UP000275836">
    <property type="component" value="Unassembled WGS sequence"/>
</dbReference>
<evidence type="ECO:0000256" key="1">
    <source>
        <dbReference type="SAM" id="MobiDB-lite"/>
    </source>
</evidence>
<accession>A0A3P2RL54</accession>
<comment type="caution">
    <text evidence="2">The sequence shown here is derived from an EMBL/GenBank/DDBJ whole genome shotgun (WGS) entry which is preliminary data.</text>
</comment>
<dbReference type="AlphaFoldDB" id="A0A3P2RL54"/>
<evidence type="ECO:0008006" key="4">
    <source>
        <dbReference type="Google" id="ProtNLM"/>
    </source>
</evidence>
<dbReference type="CDD" id="cd16428">
    <property type="entry name" value="TcpC_C"/>
    <property type="match status" value="1"/>
</dbReference>
<dbReference type="InterPro" id="IPR024735">
    <property type="entry name" value="TcpC"/>
</dbReference>
<reference evidence="2 3" key="1">
    <citation type="submission" date="2018-10" db="EMBL/GenBank/DDBJ databases">
        <title>Draft genome sequence of Weissella viridescens UCO-SMC3.</title>
        <authorList>
            <person name="Garcia-Cancino A."/>
            <person name="Espinoza-Monje M."/>
            <person name="Albarracin L."/>
            <person name="Garcia-Castillo V."/>
            <person name="Campos-Martin J."/>
            <person name="Nakano Y."/>
            <person name="Guitierrez-Zamorano C."/>
            <person name="Ikeda-Ohtsubo W."/>
            <person name="Morita H."/>
            <person name="Kitazawa H."/>
            <person name="Villena J."/>
        </authorList>
    </citation>
    <scope>NUCLEOTIDE SEQUENCE [LARGE SCALE GENOMIC DNA]</scope>
    <source>
        <strain evidence="2 3">UCO-SMC3</strain>
    </source>
</reference>
<proteinExistence type="predicted"/>
<feature type="region of interest" description="Disordered" evidence="1">
    <location>
        <begin position="139"/>
        <end position="169"/>
    </location>
</feature>
<dbReference type="Pfam" id="PF12642">
    <property type="entry name" value="TpcC"/>
    <property type="match status" value="1"/>
</dbReference>
<dbReference type="CDD" id="cd16386">
    <property type="entry name" value="TcpC_N"/>
    <property type="match status" value="1"/>
</dbReference>
<evidence type="ECO:0000313" key="2">
    <source>
        <dbReference type="EMBL" id="RRG18392.1"/>
    </source>
</evidence>
<dbReference type="Gene3D" id="3.10.450.540">
    <property type="match status" value="1"/>
</dbReference>
<gene>
    <name evidence="2" type="ORF">D3P96_03660</name>
</gene>
<organism evidence="2 3">
    <name type="scientific">Weissella viridescens</name>
    <name type="common">Lactobacillus viridescens</name>
    <dbReference type="NCBI Taxonomy" id="1629"/>
    <lineage>
        <taxon>Bacteria</taxon>
        <taxon>Bacillati</taxon>
        <taxon>Bacillota</taxon>
        <taxon>Bacilli</taxon>
        <taxon>Lactobacillales</taxon>
        <taxon>Lactobacillaceae</taxon>
        <taxon>Weissella</taxon>
    </lineage>
</organism>
<evidence type="ECO:0000313" key="3">
    <source>
        <dbReference type="Proteomes" id="UP000275836"/>
    </source>
</evidence>